<dbReference type="PANTHER" id="PTHR22652">
    <property type="entry name" value="NUCLEOPORIN NUP43"/>
    <property type="match status" value="1"/>
</dbReference>
<feature type="repeat" description="WD" evidence="5">
    <location>
        <begin position="214"/>
        <end position="256"/>
    </location>
</feature>
<dbReference type="STRING" id="45351.A7SRW2"/>
<organism evidence="6 7">
    <name type="scientific">Nematostella vectensis</name>
    <name type="common">Starlet sea anemone</name>
    <dbReference type="NCBI Taxonomy" id="45351"/>
    <lineage>
        <taxon>Eukaryota</taxon>
        <taxon>Metazoa</taxon>
        <taxon>Cnidaria</taxon>
        <taxon>Anthozoa</taxon>
        <taxon>Hexacorallia</taxon>
        <taxon>Actiniaria</taxon>
        <taxon>Edwardsiidae</taxon>
        <taxon>Nematostella</taxon>
    </lineage>
</organism>
<dbReference type="AlphaFoldDB" id="A7SRW2"/>
<keyword evidence="7" id="KW-1185">Reference proteome</keyword>
<dbReference type="eggNOG" id="KOG4714">
    <property type="taxonomic scope" value="Eukaryota"/>
</dbReference>
<dbReference type="GO" id="GO:0031080">
    <property type="term" value="C:nuclear pore outer ring"/>
    <property type="evidence" value="ECO:0000318"/>
    <property type="project" value="GO_Central"/>
</dbReference>
<dbReference type="HOGENOM" id="CLU_060663_1_0_1"/>
<keyword evidence="4" id="KW-0539">Nucleus</keyword>
<dbReference type="Proteomes" id="UP000001593">
    <property type="component" value="Unassembled WGS sequence"/>
</dbReference>
<evidence type="ECO:0000256" key="5">
    <source>
        <dbReference type="PROSITE-ProRule" id="PRU00221"/>
    </source>
</evidence>
<evidence type="ECO:0000256" key="1">
    <source>
        <dbReference type="ARBA" id="ARBA00004123"/>
    </source>
</evidence>
<dbReference type="PROSITE" id="PS50082">
    <property type="entry name" value="WD_REPEATS_2"/>
    <property type="match status" value="2"/>
</dbReference>
<accession>A7SRW2</accession>
<dbReference type="Gene3D" id="2.130.10.10">
    <property type="entry name" value="YVTN repeat-like/Quinoprotein amine dehydrogenase"/>
    <property type="match status" value="1"/>
</dbReference>
<feature type="repeat" description="WD" evidence="5">
    <location>
        <begin position="258"/>
        <end position="291"/>
    </location>
</feature>
<dbReference type="PANTHER" id="PTHR22652:SF0">
    <property type="entry name" value="NUCLEOPORIN NUP43"/>
    <property type="match status" value="1"/>
</dbReference>
<comment type="subcellular location">
    <subcellularLocation>
        <location evidence="1">Nucleus</location>
    </subcellularLocation>
</comment>
<protein>
    <recommendedName>
        <fullName evidence="8">Nucleoporin Nup43</fullName>
    </recommendedName>
</protein>
<evidence type="ECO:0000313" key="7">
    <source>
        <dbReference type="Proteomes" id="UP000001593"/>
    </source>
</evidence>
<dbReference type="InterPro" id="IPR019775">
    <property type="entry name" value="WD40_repeat_CS"/>
</dbReference>
<dbReference type="PhylomeDB" id="A7SRW2"/>
<evidence type="ECO:0000256" key="3">
    <source>
        <dbReference type="ARBA" id="ARBA00022737"/>
    </source>
</evidence>
<dbReference type="FunCoup" id="A7SRW2">
    <property type="interactions" value="637"/>
</dbReference>
<evidence type="ECO:0000256" key="2">
    <source>
        <dbReference type="ARBA" id="ARBA00022574"/>
    </source>
</evidence>
<dbReference type="OMA" id="HDGDVMD"/>
<dbReference type="PROSITE" id="PS00678">
    <property type="entry name" value="WD_REPEATS_1"/>
    <property type="match status" value="1"/>
</dbReference>
<dbReference type="EMBL" id="DS469768">
    <property type="protein sequence ID" value="EDO33534.1"/>
    <property type="molecule type" value="Genomic_DNA"/>
</dbReference>
<dbReference type="Pfam" id="PF00400">
    <property type="entry name" value="WD40"/>
    <property type="match status" value="2"/>
</dbReference>
<proteinExistence type="predicted"/>
<evidence type="ECO:0000256" key="4">
    <source>
        <dbReference type="ARBA" id="ARBA00023242"/>
    </source>
</evidence>
<keyword evidence="3" id="KW-0677">Repeat</keyword>
<dbReference type="PROSITE" id="PS50294">
    <property type="entry name" value="WD_REPEATS_REGION"/>
    <property type="match status" value="1"/>
</dbReference>
<dbReference type="SUPFAM" id="SSF50978">
    <property type="entry name" value="WD40 repeat-like"/>
    <property type="match status" value="1"/>
</dbReference>
<gene>
    <name evidence="6" type="ORF">NEMVEDRAFT_v1g235867</name>
</gene>
<dbReference type="InParanoid" id="A7SRW2"/>
<dbReference type="InterPro" id="IPR015943">
    <property type="entry name" value="WD40/YVTN_repeat-like_dom_sf"/>
</dbReference>
<name>A7SRW2_NEMVE</name>
<evidence type="ECO:0000313" key="6">
    <source>
        <dbReference type="EMBL" id="EDO33534.1"/>
    </source>
</evidence>
<dbReference type="InterPro" id="IPR001680">
    <property type="entry name" value="WD40_rpt"/>
</dbReference>
<evidence type="ECO:0008006" key="8">
    <source>
        <dbReference type="Google" id="ProtNLM"/>
    </source>
</evidence>
<reference evidence="6 7" key="1">
    <citation type="journal article" date="2007" name="Science">
        <title>Sea anemone genome reveals ancestral eumetazoan gene repertoire and genomic organization.</title>
        <authorList>
            <person name="Putnam N.H."/>
            <person name="Srivastava M."/>
            <person name="Hellsten U."/>
            <person name="Dirks B."/>
            <person name="Chapman J."/>
            <person name="Salamov A."/>
            <person name="Terry A."/>
            <person name="Shapiro H."/>
            <person name="Lindquist E."/>
            <person name="Kapitonov V.V."/>
            <person name="Jurka J."/>
            <person name="Genikhovich G."/>
            <person name="Grigoriev I.V."/>
            <person name="Lucas S.M."/>
            <person name="Steele R.E."/>
            <person name="Finnerty J.R."/>
            <person name="Technau U."/>
            <person name="Martindale M.Q."/>
            <person name="Rokhsar D.S."/>
        </authorList>
    </citation>
    <scope>NUCLEOTIDE SEQUENCE [LARGE SCALE GENOMIC DNA]</scope>
    <source>
        <strain evidence="7">CH2 X CH6</strain>
    </source>
</reference>
<dbReference type="SMART" id="SM00320">
    <property type="entry name" value="WD40"/>
    <property type="match status" value="5"/>
</dbReference>
<dbReference type="InterPro" id="IPR036322">
    <property type="entry name" value="WD40_repeat_dom_sf"/>
</dbReference>
<keyword evidence="2 5" id="KW-0853">WD repeat</keyword>
<sequence>MAAGGEIVAKYVGHKISKARWASARQGSLEPSDTFTTGGWDDHRNRLSVWQIEDIPAEPGAVTGTTPNEPILVADTEHIGDVTDIQYVGPESVVVASSSGNVSLYQYNTKRKVIYIEQVWERMHFHLDQSCPCTSVATSQTSSDIITAGEDGRLNVLKTGNQNPIRFYDSADSTSINDITFTTTSEVVGVTFSGQVKMWDLRNRNNKPSRTMLLSGDRVPLLCVDKHPTQPHLLAAGGQDGVLSIWDMRQEQYPVTLLEGHSAEVWEVKFHPQKADHLFTCSEDGSVWQWDGTSMSAPSGHSTLHGITSNTLNLTSAADTSVSPWLSVDATKHRMETYSLLADNRLSINCLDIESRHLLCGSDCEAIFVIYDMVIR</sequence>
<dbReference type="OrthoDB" id="9890280at2759"/>